<gene>
    <name evidence="1" type="ordered locus">VV0631</name>
</gene>
<dbReference type="HOGENOM" id="CLU_3259762_0_0_6"/>
<protein>
    <submittedName>
        <fullName evidence="1">Uncharacterized protein</fullName>
    </submittedName>
</protein>
<sequence>MLADFIGQRHASLAFALAAESLLAKVNYLFPLVINHYVTRRH</sequence>
<dbReference type="AlphaFoldDB" id="Q7MNT4"/>
<evidence type="ECO:0000313" key="2">
    <source>
        <dbReference type="Proteomes" id="UP000002675"/>
    </source>
</evidence>
<accession>Q7MNT4</accession>
<organism evidence="1 2">
    <name type="scientific">Vibrio vulnificus (strain YJ016)</name>
    <dbReference type="NCBI Taxonomy" id="196600"/>
    <lineage>
        <taxon>Bacteria</taxon>
        <taxon>Pseudomonadati</taxon>
        <taxon>Pseudomonadota</taxon>
        <taxon>Gammaproteobacteria</taxon>
        <taxon>Vibrionales</taxon>
        <taxon>Vibrionaceae</taxon>
        <taxon>Vibrio</taxon>
    </lineage>
</organism>
<dbReference type="Proteomes" id="UP000002675">
    <property type="component" value="Chromosome I"/>
</dbReference>
<name>Q7MNT4_VIBVY</name>
<evidence type="ECO:0000313" key="1">
    <source>
        <dbReference type="EMBL" id="BAC93395.1"/>
    </source>
</evidence>
<reference evidence="1 2" key="1">
    <citation type="journal article" date="2003" name="Genome Res.">
        <title>Comparative genome analysis of Vibrio vulnificus, a marine pathogen.</title>
        <authorList>
            <person name="Chen C.Y."/>
            <person name="Wu K.M."/>
            <person name="Chang Y.C."/>
            <person name="Chang C.H."/>
            <person name="Tsai H.C."/>
            <person name="Liao T.L."/>
            <person name="Liu Y.M."/>
            <person name="Chen H.J."/>
            <person name="Shen A.B."/>
            <person name="Li J.C."/>
            <person name="Su T.L."/>
            <person name="Shao C.P."/>
            <person name="Lee C.T."/>
            <person name="Hor L.I."/>
            <person name="Tsai S.F."/>
        </authorList>
    </citation>
    <scope>NUCLEOTIDE SEQUENCE [LARGE SCALE GENOMIC DNA]</scope>
    <source>
        <strain evidence="1 2">YJ016</strain>
    </source>
</reference>
<proteinExistence type="predicted"/>
<dbReference type="EMBL" id="BA000037">
    <property type="protein sequence ID" value="BAC93395.1"/>
    <property type="molecule type" value="Genomic_DNA"/>
</dbReference>
<dbReference type="KEGG" id="vvy:VV0631"/>